<dbReference type="GO" id="GO:0009052">
    <property type="term" value="P:pentose-phosphate shunt, non-oxidative branch"/>
    <property type="evidence" value="ECO:0007669"/>
    <property type="project" value="TreeGrafter"/>
</dbReference>
<reference evidence="2 3" key="1">
    <citation type="journal article" date="2014" name="Genome Biol. Evol.">
        <title>Molecular evolution of the substrate utilization strategies and putative virulence factors in mosquito-associated Spiroplasma species.</title>
        <authorList>
            <person name="Chang T.H."/>
            <person name="Lo W.S."/>
            <person name="Ku C."/>
            <person name="Chen L.L."/>
            <person name="Kuo C.H."/>
        </authorList>
    </citation>
    <scope>NUCLEOTIDE SEQUENCE [LARGE SCALE GENOMIC DNA]</scope>
    <source>
        <strain evidence="2">AES-1</strain>
    </source>
</reference>
<dbReference type="PANTHER" id="PTHR30345:SF5">
    <property type="entry name" value="GALACTOSE-6-PHOSPHATE ISOMERASE SUBUNIT LACA"/>
    <property type="match status" value="1"/>
</dbReference>
<dbReference type="AlphaFoldDB" id="W6AH58"/>
<dbReference type="OrthoDB" id="1778624at2"/>
<dbReference type="EMBL" id="CP006681">
    <property type="protein sequence ID" value="AHI53019.1"/>
    <property type="molecule type" value="Genomic_DNA"/>
</dbReference>
<dbReference type="Gene3D" id="3.40.1400.10">
    <property type="entry name" value="Sugar-phosphate isomerase, RpiB/LacA/LacB"/>
    <property type="match status" value="1"/>
</dbReference>
<dbReference type="PATRIC" id="fig|1276246.3.peg.677"/>
<gene>
    <name evidence="2" type="ORF">SCULI_v1c06780</name>
</gene>
<protein>
    <submittedName>
        <fullName evidence="2">Galactose-6-phosphate isomerase subunit LacA</fullName>
    </submittedName>
</protein>
<dbReference type="eggNOG" id="COG0698">
    <property type="taxonomic scope" value="Bacteria"/>
</dbReference>
<dbReference type="SUPFAM" id="SSF89623">
    <property type="entry name" value="Ribose/Galactose isomerase RpiB/AlsB"/>
    <property type="match status" value="1"/>
</dbReference>
<evidence type="ECO:0000313" key="2">
    <source>
        <dbReference type="EMBL" id="AHI53019.1"/>
    </source>
</evidence>
<dbReference type="HOGENOM" id="CLU_091396_4_2_14"/>
<dbReference type="KEGG" id="scq:SCULI_v1c06780"/>
<dbReference type="GO" id="GO:0004751">
    <property type="term" value="F:ribose-5-phosphate isomerase activity"/>
    <property type="evidence" value="ECO:0007669"/>
    <property type="project" value="TreeGrafter"/>
</dbReference>
<dbReference type="GO" id="GO:0019316">
    <property type="term" value="P:D-allose catabolic process"/>
    <property type="evidence" value="ECO:0007669"/>
    <property type="project" value="TreeGrafter"/>
</dbReference>
<keyword evidence="2" id="KW-0413">Isomerase</keyword>
<evidence type="ECO:0000313" key="3">
    <source>
        <dbReference type="Proteomes" id="UP000019267"/>
    </source>
</evidence>
<dbReference type="RefSeq" id="WP_025363251.1">
    <property type="nucleotide sequence ID" value="NZ_CP006681.1"/>
</dbReference>
<dbReference type="InterPro" id="IPR003500">
    <property type="entry name" value="RpiB_LacA_LacB"/>
</dbReference>
<proteinExistence type="inferred from homology"/>
<dbReference type="STRING" id="1276246.SCULI_v1c06780"/>
<sequence length="144" mass="16737">MEKVIIHINKNIDDVYKHYLLENIKNDNFDIIFEESKNEFSDYLQLVKKLQLKEISRVIVIDEFGSLPFMVIAKHKSIVVAQISDFHSARMTIQHNNSNVLSLGFKILAKESMVDIINSYFAAHFEAGRHMVRINMLENLLEGE</sequence>
<comment type="similarity">
    <text evidence="1">Belongs to the LacAB/RpiB family.</text>
</comment>
<keyword evidence="3" id="KW-1185">Reference proteome</keyword>
<dbReference type="Proteomes" id="UP000019267">
    <property type="component" value="Chromosome"/>
</dbReference>
<evidence type="ECO:0000256" key="1">
    <source>
        <dbReference type="ARBA" id="ARBA00008754"/>
    </source>
</evidence>
<organism evidence="2 3">
    <name type="scientific">Spiroplasma culicicola AES-1</name>
    <dbReference type="NCBI Taxonomy" id="1276246"/>
    <lineage>
        <taxon>Bacteria</taxon>
        <taxon>Bacillati</taxon>
        <taxon>Mycoplasmatota</taxon>
        <taxon>Mollicutes</taxon>
        <taxon>Entomoplasmatales</taxon>
        <taxon>Spiroplasmataceae</taxon>
        <taxon>Spiroplasma</taxon>
    </lineage>
</organism>
<dbReference type="PANTHER" id="PTHR30345">
    <property type="entry name" value="RIBOSE-5-PHOSPHATE ISOMERASE B"/>
    <property type="match status" value="1"/>
</dbReference>
<dbReference type="InterPro" id="IPR036569">
    <property type="entry name" value="RpiB_LacA_LacB_sf"/>
</dbReference>
<accession>W6AH58</accession>
<dbReference type="Pfam" id="PF02502">
    <property type="entry name" value="LacAB_rpiB"/>
    <property type="match status" value="1"/>
</dbReference>
<name>W6AH58_9MOLU</name>